<comment type="caution">
    <text evidence="6">The sequence shown here is derived from an EMBL/GenBank/DDBJ whole genome shotgun (WGS) entry which is preliminary data.</text>
</comment>
<dbReference type="Gene3D" id="1.10.357.10">
    <property type="entry name" value="Tetracycline Repressor, domain 2"/>
    <property type="match status" value="1"/>
</dbReference>
<dbReference type="AlphaFoldDB" id="A0A918EGA3"/>
<evidence type="ECO:0000313" key="7">
    <source>
        <dbReference type="Proteomes" id="UP000639606"/>
    </source>
</evidence>
<dbReference type="PRINTS" id="PR00455">
    <property type="entry name" value="HTHTETR"/>
</dbReference>
<dbReference type="Pfam" id="PF00440">
    <property type="entry name" value="TetR_N"/>
    <property type="match status" value="1"/>
</dbReference>
<protein>
    <submittedName>
        <fullName evidence="6">TetR family transcriptional regulator</fullName>
    </submittedName>
</protein>
<evidence type="ECO:0000313" key="6">
    <source>
        <dbReference type="EMBL" id="GGP67200.1"/>
    </source>
</evidence>
<dbReference type="Proteomes" id="UP000639606">
    <property type="component" value="Unassembled WGS sequence"/>
</dbReference>
<dbReference type="InterPro" id="IPR001647">
    <property type="entry name" value="HTH_TetR"/>
</dbReference>
<sequence length="358" mass="36988">MARLSRAEAQERNRARVLAAARAEFAERGFRDAKVDAIAERAELTRGAVYSNFPGKRALYFAVLADLVERAPGPAHPQHGTTPAEALGALARAWVSRLDAEPGGWARLAGDLLPEVVSAELTRRPFEQLMALDALLLGLALERLRPPAREPGGPVPRRVRLATTVLGALHGASGLAGAAPGFLQPFDVISACERLAGLELNDHWPPPTAVPPVRAADLPWSPPSAVDLVTGGPARLDGDGVVAVLGLHRLAAVEQAVRAGAEVTAVLVTGEPAELAPLARLVVAELCGCLRQSFPPSAWPRLRVVCDESGAVAAAAGVAAVSDATEAAVRVESGRVVARAEGFGACQAVASGSVVAAG</sequence>
<dbReference type="GO" id="GO:0003700">
    <property type="term" value="F:DNA-binding transcription factor activity"/>
    <property type="evidence" value="ECO:0007669"/>
    <property type="project" value="TreeGrafter"/>
</dbReference>
<evidence type="ECO:0000256" key="2">
    <source>
        <dbReference type="ARBA" id="ARBA00023125"/>
    </source>
</evidence>
<reference evidence="6" key="2">
    <citation type="submission" date="2020-09" db="EMBL/GenBank/DDBJ databases">
        <authorList>
            <person name="Sun Q."/>
            <person name="Ohkuma M."/>
        </authorList>
    </citation>
    <scope>NUCLEOTIDE SEQUENCE</scope>
    <source>
        <strain evidence="6">JCM 3313</strain>
    </source>
</reference>
<dbReference type="InterPro" id="IPR009057">
    <property type="entry name" value="Homeodomain-like_sf"/>
</dbReference>
<dbReference type="PROSITE" id="PS50977">
    <property type="entry name" value="HTH_TETR_2"/>
    <property type="match status" value="1"/>
</dbReference>
<keyword evidence="1" id="KW-0805">Transcription regulation</keyword>
<feature type="domain" description="HTH tetR-type" evidence="5">
    <location>
        <begin position="11"/>
        <end position="71"/>
    </location>
</feature>
<reference evidence="6" key="1">
    <citation type="journal article" date="2014" name="Int. J. Syst. Evol. Microbiol.">
        <title>Complete genome sequence of Corynebacterium casei LMG S-19264T (=DSM 44701T), isolated from a smear-ripened cheese.</title>
        <authorList>
            <consortium name="US DOE Joint Genome Institute (JGI-PGF)"/>
            <person name="Walter F."/>
            <person name="Albersmeier A."/>
            <person name="Kalinowski J."/>
            <person name="Ruckert C."/>
        </authorList>
    </citation>
    <scope>NUCLEOTIDE SEQUENCE</scope>
    <source>
        <strain evidence="6">JCM 3313</strain>
    </source>
</reference>
<evidence type="ECO:0000259" key="5">
    <source>
        <dbReference type="PROSITE" id="PS50977"/>
    </source>
</evidence>
<feature type="DNA-binding region" description="H-T-H motif" evidence="4">
    <location>
        <begin position="34"/>
        <end position="53"/>
    </location>
</feature>
<dbReference type="PANTHER" id="PTHR30055">
    <property type="entry name" value="HTH-TYPE TRANSCRIPTIONAL REGULATOR RUTR"/>
    <property type="match status" value="1"/>
</dbReference>
<keyword evidence="7" id="KW-1185">Reference proteome</keyword>
<proteinExistence type="predicted"/>
<accession>A0A918EGA3</accession>
<keyword evidence="2 4" id="KW-0238">DNA-binding</keyword>
<evidence type="ECO:0000256" key="1">
    <source>
        <dbReference type="ARBA" id="ARBA00023015"/>
    </source>
</evidence>
<dbReference type="InterPro" id="IPR050109">
    <property type="entry name" value="HTH-type_TetR-like_transc_reg"/>
</dbReference>
<name>A0A918EGA3_9PSEU</name>
<keyword evidence="3" id="KW-0804">Transcription</keyword>
<dbReference type="SUPFAM" id="SSF46689">
    <property type="entry name" value="Homeodomain-like"/>
    <property type="match status" value="1"/>
</dbReference>
<dbReference type="EMBL" id="BMRG01000009">
    <property type="protein sequence ID" value="GGP67200.1"/>
    <property type="molecule type" value="Genomic_DNA"/>
</dbReference>
<dbReference type="PANTHER" id="PTHR30055:SF234">
    <property type="entry name" value="HTH-TYPE TRANSCRIPTIONAL REGULATOR BETI"/>
    <property type="match status" value="1"/>
</dbReference>
<dbReference type="GO" id="GO:0000976">
    <property type="term" value="F:transcription cis-regulatory region binding"/>
    <property type="evidence" value="ECO:0007669"/>
    <property type="project" value="TreeGrafter"/>
</dbReference>
<evidence type="ECO:0000256" key="3">
    <source>
        <dbReference type="ARBA" id="ARBA00023163"/>
    </source>
</evidence>
<dbReference type="RefSeq" id="WP_189225276.1">
    <property type="nucleotide sequence ID" value="NZ_BMRG01000009.1"/>
</dbReference>
<gene>
    <name evidence="6" type="ORF">GCM10010185_45080</name>
</gene>
<organism evidence="6 7">
    <name type="scientific">Saccharothrix coeruleofusca</name>
    <dbReference type="NCBI Taxonomy" id="33919"/>
    <lineage>
        <taxon>Bacteria</taxon>
        <taxon>Bacillati</taxon>
        <taxon>Actinomycetota</taxon>
        <taxon>Actinomycetes</taxon>
        <taxon>Pseudonocardiales</taxon>
        <taxon>Pseudonocardiaceae</taxon>
        <taxon>Saccharothrix</taxon>
    </lineage>
</organism>
<evidence type="ECO:0000256" key="4">
    <source>
        <dbReference type="PROSITE-ProRule" id="PRU00335"/>
    </source>
</evidence>